<evidence type="ECO:0000313" key="1">
    <source>
        <dbReference type="EMBL" id="QWU15634.1"/>
    </source>
</evidence>
<dbReference type="EMBL" id="CP076607">
    <property type="protein sequence ID" value="QWU15634.1"/>
    <property type="molecule type" value="Genomic_DNA"/>
</dbReference>
<dbReference type="InterPro" id="IPR047907">
    <property type="entry name" value="CD1375-like"/>
</dbReference>
<gene>
    <name evidence="1" type="ORF">KP014_27990</name>
</gene>
<protein>
    <submittedName>
        <fullName evidence="1">ASCH domain-containing protein</fullName>
    </submittedName>
</protein>
<accession>A0ABX8HBZ9</accession>
<proteinExistence type="predicted"/>
<evidence type="ECO:0000313" key="2">
    <source>
        <dbReference type="Proteomes" id="UP000683429"/>
    </source>
</evidence>
<dbReference type="NCBIfam" id="NF040910">
    <property type="entry name" value="CD1375_fam"/>
    <property type="match status" value="1"/>
</dbReference>
<dbReference type="RefSeq" id="WP_216700436.1">
    <property type="nucleotide sequence ID" value="NZ_CP076607.1"/>
</dbReference>
<name>A0ABX8HBZ9_9BACL</name>
<organism evidence="1 2">
    <name type="scientific">Paenibacillus sophorae</name>
    <dbReference type="NCBI Taxonomy" id="1333845"/>
    <lineage>
        <taxon>Bacteria</taxon>
        <taxon>Bacillati</taxon>
        <taxon>Bacillota</taxon>
        <taxon>Bacilli</taxon>
        <taxon>Bacillales</taxon>
        <taxon>Paenibacillaceae</taxon>
        <taxon>Paenibacillus</taxon>
    </lineage>
</organism>
<sequence length="34" mass="3874">MAKVYADLIRQDLKTVDEVPSALQEEVRQIIVMA</sequence>
<keyword evidence="2" id="KW-1185">Reference proteome</keyword>
<reference evidence="1 2" key="1">
    <citation type="submission" date="2021-06" db="EMBL/GenBank/DDBJ databases">
        <title>Whole genome sequence of Paenibacillus sophorae DSM23020 for comparative genomics.</title>
        <authorList>
            <person name="Kim M.-J."/>
            <person name="Lee G."/>
            <person name="Shin J.-H."/>
        </authorList>
    </citation>
    <scope>NUCLEOTIDE SEQUENCE [LARGE SCALE GENOMIC DNA]</scope>
    <source>
        <strain evidence="1 2">DSM 23020</strain>
    </source>
</reference>
<dbReference type="Proteomes" id="UP000683429">
    <property type="component" value="Chromosome"/>
</dbReference>